<organism evidence="2">
    <name type="scientific">Cryptococcus bacillisporus CA1280</name>
    <dbReference type="NCBI Taxonomy" id="1296109"/>
    <lineage>
        <taxon>Eukaryota</taxon>
        <taxon>Fungi</taxon>
        <taxon>Dikarya</taxon>
        <taxon>Basidiomycota</taxon>
        <taxon>Agaricomycotina</taxon>
        <taxon>Tremellomycetes</taxon>
        <taxon>Tremellales</taxon>
        <taxon>Cryptococcaceae</taxon>
        <taxon>Cryptococcus</taxon>
        <taxon>Cryptococcus gattii species complex</taxon>
    </lineage>
</organism>
<dbReference type="HOGENOM" id="CLU_1652077_0_0_1"/>
<sequence length="160" mass="17541">MTAKWGDGARGPADAGKGMMGKGRTSRGEEWAGYPEITTLSLSPRDRALASLESLRRANSLTAGGYENYKEIVTSSLCDLADAVYAVDGFTEKTSLLSLTKGLEGCMLPEKTARDTTILACVETSYNDLVQQYVRLQSQYAFERAARESRRAQDDMTKYS</sequence>
<name>A0A0D0ULQ3_CRYGA</name>
<accession>A0A0D0ULQ3</accession>
<feature type="region of interest" description="Disordered" evidence="1">
    <location>
        <begin position="1"/>
        <end position="28"/>
    </location>
</feature>
<protein>
    <submittedName>
        <fullName evidence="2">Uncharacterized protein</fullName>
    </submittedName>
</protein>
<proteinExistence type="predicted"/>
<reference evidence="2" key="1">
    <citation type="submission" date="2015-01" db="EMBL/GenBank/DDBJ databases">
        <title>The Genome Sequence of Cryptococcus gattii CA1280.</title>
        <authorList>
            <consortium name="The Broad Institute Genomics Platform"/>
            <person name="Cuomo C."/>
            <person name="Litvintseva A."/>
            <person name="Chen Y."/>
            <person name="Heitman J."/>
            <person name="Sun S."/>
            <person name="Springer D."/>
            <person name="Dromer F."/>
            <person name="Young S."/>
            <person name="Zeng Q."/>
            <person name="Gargeya S."/>
            <person name="Abouelleil A."/>
            <person name="Alvarado L."/>
            <person name="Chapman S.B."/>
            <person name="Gainer-Dewar J."/>
            <person name="Goldberg J."/>
            <person name="Griggs A."/>
            <person name="Gujja S."/>
            <person name="Hansen M."/>
            <person name="Howarth C."/>
            <person name="Imamovic A."/>
            <person name="Larimer J."/>
            <person name="Murphy C."/>
            <person name="Naylor J."/>
            <person name="Pearson M."/>
            <person name="Priest M."/>
            <person name="Roberts A."/>
            <person name="Saif S."/>
            <person name="Shea T."/>
            <person name="Sykes S."/>
            <person name="Wortman J."/>
            <person name="Nusbaum C."/>
            <person name="Birren B."/>
        </authorList>
    </citation>
    <scope>NUCLEOTIDE SEQUENCE [LARGE SCALE GENOMIC DNA]</scope>
    <source>
        <strain evidence="2">CA1280</strain>
    </source>
</reference>
<dbReference type="OrthoDB" id="2576454at2759"/>
<gene>
    <name evidence="2" type="ORF">I312_01237</name>
</gene>
<dbReference type="EMBL" id="KN847975">
    <property type="protein sequence ID" value="KIR49088.1"/>
    <property type="molecule type" value="Genomic_DNA"/>
</dbReference>
<evidence type="ECO:0000256" key="1">
    <source>
        <dbReference type="SAM" id="MobiDB-lite"/>
    </source>
</evidence>
<evidence type="ECO:0000313" key="2">
    <source>
        <dbReference type="EMBL" id="KIR49088.1"/>
    </source>
</evidence>
<dbReference type="AlphaFoldDB" id="A0A0D0ULQ3"/>